<dbReference type="Pfam" id="PF00581">
    <property type="entry name" value="Rhodanese"/>
    <property type="match status" value="1"/>
</dbReference>
<feature type="domain" description="Rhodanese" evidence="1">
    <location>
        <begin position="55"/>
        <end position="142"/>
    </location>
</feature>
<dbReference type="SMART" id="SM00450">
    <property type="entry name" value="RHOD"/>
    <property type="match status" value="1"/>
</dbReference>
<accession>A0A7S1BTB1</accession>
<evidence type="ECO:0000313" key="2">
    <source>
        <dbReference type="EMBL" id="CAD8897370.1"/>
    </source>
</evidence>
<organism evidence="2">
    <name type="scientific">Corethron hystrix</name>
    <dbReference type="NCBI Taxonomy" id="216773"/>
    <lineage>
        <taxon>Eukaryota</taxon>
        <taxon>Sar</taxon>
        <taxon>Stramenopiles</taxon>
        <taxon>Ochrophyta</taxon>
        <taxon>Bacillariophyta</taxon>
        <taxon>Coscinodiscophyceae</taxon>
        <taxon>Corethrophycidae</taxon>
        <taxon>Corethrales</taxon>
        <taxon>Corethraceae</taxon>
        <taxon>Corethron</taxon>
    </lineage>
</organism>
<name>A0A7S1BTB1_9STRA</name>
<reference evidence="2" key="1">
    <citation type="submission" date="2021-01" db="EMBL/GenBank/DDBJ databases">
        <authorList>
            <person name="Corre E."/>
            <person name="Pelletier E."/>
            <person name="Niang G."/>
            <person name="Scheremetjew M."/>
            <person name="Finn R."/>
            <person name="Kale V."/>
            <person name="Holt S."/>
            <person name="Cochrane G."/>
            <person name="Meng A."/>
            <person name="Brown T."/>
            <person name="Cohen L."/>
        </authorList>
    </citation>
    <scope>NUCLEOTIDE SEQUENCE</scope>
    <source>
        <strain evidence="2">308</strain>
    </source>
</reference>
<dbReference type="CDD" id="cd00158">
    <property type="entry name" value="RHOD"/>
    <property type="match status" value="1"/>
</dbReference>
<dbReference type="InterPro" id="IPR050229">
    <property type="entry name" value="GlpE_sulfurtransferase"/>
</dbReference>
<dbReference type="Gene3D" id="3.40.250.10">
    <property type="entry name" value="Rhodanese-like domain"/>
    <property type="match status" value="1"/>
</dbReference>
<gene>
    <name evidence="2" type="ORF">CHYS00102_LOCUS24584</name>
</gene>
<dbReference type="AlphaFoldDB" id="A0A7S1BTB1"/>
<protein>
    <recommendedName>
        <fullName evidence="1">Rhodanese domain-containing protein</fullName>
    </recommendedName>
</protein>
<dbReference type="SUPFAM" id="SSF52821">
    <property type="entry name" value="Rhodanese/Cell cycle control phosphatase"/>
    <property type="match status" value="1"/>
</dbReference>
<proteinExistence type="predicted"/>
<dbReference type="InterPro" id="IPR036873">
    <property type="entry name" value="Rhodanese-like_dom_sf"/>
</dbReference>
<dbReference type="PROSITE" id="PS50206">
    <property type="entry name" value="RHODANESE_3"/>
    <property type="match status" value="1"/>
</dbReference>
<sequence length="283" mass="32073">MLVMMLDYKFALFKKAALYLVSIPLFLPPVPVLAQNVIKPKQLYDGIQSNEFDAIIDVRSLSEWNSGHIVNSTHIESLQTLKTIPEVLEGCEKSTKKIVVYCNSGNRAGVAIQFLQKEGINAKLFNGLGVSQWTAAGYELETTASKVPFCSDRCRDTKFSKVMNQAKKILLTCSSLTEIEPAWKRKKICEKKVSRREEKKQVRFICPEACGDCVSTMISPGCRDRKNFKQRVKNLLKINCPKLNEMKKQQKMYYCKKIVAFNGTKQRVSDFCPEACGPKCHKP</sequence>
<dbReference type="EMBL" id="HBFR01033672">
    <property type="protein sequence ID" value="CAD8897370.1"/>
    <property type="molecule type" value="Transcribed_RNA"/>
</dbReference>
<dbReference type="PANTHER" id="PTHR43031:SF1">
    <property type="entry name" value="PYRIDINE NUCLEOTIDE-DISULPHIDE OXIDOREDUCTASE"/>
    <property type="match status" value="1"/>
</dbReference>
<dbReference type="PANTHER" id="PTHR43031">
    <property type="entry name" value="FAD-DEPENDENT OXIDOREDUCTASE"/>
    <property type="match status" value="1"/>
</dbReference>
<evidence type="ECO:0000259" key="1">
    <source>
        <dbReference type="PROSITE" id="PS50206"/>
    </source>
</evidence>
<dbReference type="InterPro" id="IPR001763">
    <property type="entry name" value="Rhodanese-like_dom"/>
</dbReference>